<proteinExistence type="predicted"/>
<accession>A0ABS4PUR0</accession>
<gene>
    <name evidence="1" type="ORF">JOM49_004569</name>
</gene>
<sequence>MPTLFRLCAWLTAFGVVLGVAMTGEPASVPVETTAVHRAR</sequence>
<reference evidence="1 2" key="1">
    <citation type="submission" date="2021-03" db="EMBL/GenBank/DDBJ databases">
        <title>Sequencing the genomes of 1000 actinobacteria strains.</title>
        <authorList>
            <person name="Klenk H.-P."/>
        </authorList>
    </citation>
    <scope>NUCLEOTIDE SEQUENCE [LARGE SCALE GENOMIC DNA]</scope>
    <source>
        <strain evidence="1 2">DSM 45510</strain>
    </source>
</reference>
<dbReference type="Proteomes" id="UP000741013">
    <property type="component" value="Unassembled WGS sequence"/>
</dbReference>
<dbReference type="RefSeq" id="WP_281068328.1">
    <property type="nucleotide sequence ID" value="NZ_JAGGMS010000001.1"/>
</dbReference>
<evidence type="ECO:0000313" key="2">
    <source>
        <dbReference type="Proteomes" id="UP000741013"/>
    </source>
</evidence>
<evidence type="ECO:0000313" key="1">
    <source>
        <dbReference type="EMBL" id="MBP2183043.1"/>
    </source>
</evidence>
<keyword evidence="2" id="KW-1185">Reference proteome</keyword>
<organism evidence="1 2">
    <name type="scientific">Amycolatopsis magusensis</name>
    <dbReference type="NCBI Taxonomy" id="882444"/>
    <lineage>
        <taxon>Bacteria</taxon>
        <taxon>Bacillati</taxon>
        <taxon>Actinomycetota</taxon>
        <taxon>Actinomycetes</taxon>
        <taxon>Pseudonocardiales</taxon>
        <taxon>Pseudonocardiaceae</taxon>
        <taxon>Amycolatopsis</taxon>
    </lineage>
</organism>
<name>A0ABS4PUR0_9PSEU</name>
<comment type="caution">
    <text evidence="1">The sequence shown here is derived from an EMBL/GenBank/DDBJ whole genome shotgun (WGS) entry which is preliminary data.</text>
</comment>
<dbReference type="EMBL" id="JAGGMS010000001">
    <property type="protein sequence ID" value="MBP2183043.1"/>
    <property type="molecule type" value="Genomic_DNA"/>
</dbReference>
<protein>
    <submittedName>
        <fullName evidence="1">Uncharacterized protein</fullName>
    </submittedName>
</protein>